<evidence type="ECO:0000256" key="3">
    <source>
        <dbReference type="ARBA" id="ARBA00022598"/>
    </source>
</evidence>
<dbReference type="PROSITE" id="PS00697">
    <property type="entry name" value="DNA_LIGASE_A1"/>
    <property type="match status" value="1"/>
</dbReference>
<dbReference type="NCBIfam" id="TIGR02779">
    <property type="entry name" value="NHEJ_ligase_lig"/>
    <property type="match status" value="1"/>
</dbReference>
<evidence type="ECO:0000313" key="7">
    <source>
        <dbReference type="Proteomes" id="UP000186132"/>
    </source>
</evidence>
<feature type="domain" description="ATP-dependent DNA ligase family profile" evidence="5">
    <location>
        <begin position="95"/>
        <end position="185"/>
    </location>
</feature>
<dbReference type="STRING" id="1206085.SAMN05443575_1011"/>
<reference evidence="6 7" key="1">
    <citation type="submission" date="2016-11" db="EMBL/GenBank/DDBJ databases">
        <authorList>
            <person name="Jaros S."/>
            <person name="Januszkiewicz K."/>
            <person name="Wedrychowicz H."/>
        </authorList>
    </citation>
    <scope>NUCLEOTIDE SEQUENCE [LARGE SCALE GENOMIC DNA]</scope>
    <source>
        <strain evidence="6 7">DSM 45627</strain>
    </source>
</reference>
<dbReference type="InterPro" id="IPR050191">
    <property type="entry name" value="ATP-dep_DNA_ligase"/>
</dbReference>
<sequence length="305" mass="33895">MLATTVTALPSGPGWAYEFKWDGVRALLDVTDDRIRIRSRAGNDVTDGYPELVTQARGIDDALLDGEIVAFDDGRPSFGRLQLRMHVRGSTELRRLVEQVPVTYVAFDVLRRFGVDLTARPYEERRATLERFAEEHPGWTVSPSFDDGGATEQVARSHGLEGVVAKRLGSPYRAGRRHDDWRKLRFLRSGEFVVLGWDAAREHPRTPSALVLGMATDTGWRYAGRVGSGLSARVVAALHERLVDRATPPLAGLPAPQRGRVPHWVEPTVVVDVGFSMWTSDGVLRQPVFRGIRSDKRPEEAHGDA</sequence>
<dbReference type="Gene3D" id="3.30.1490.70">
    <property type="match status" value="1"/>
</dbReference>
<dbReference type="EC" id="6.5.1.1" evidence="2"/>
<dbReference type="GO" id="GO:0006310">
    <property type="term" value="P:DNA recombination"/>
    <property type="evidence" value="ECO:0007669"/>
    <property type="project" value="InterPro"/>
</dbReference>
<keyword evidence="3" id="KW-0436">Ligase</keyword>
<comment type="similarity">
    <text evidence="1">Belongs to the ATP-dependent DNA ligase family.</text>
</comment>
<dbReference type="GO" id="GO:0003910">
    <property type="term" value="F:DNA ligase (ATP) activity"/>
    <property type="evidence" value="ECO:0007669"/>
    <property type="project" value="UniProtKB-EC"/>
</dbReference>
<evidence type="ECO:0000256" key="2">
    <source>
        <dbReference type="ARBA" id="ARBA00012727"/>
    </source>
</evidence>
<dbReference type="InterPro" id="IPR012340">
    <property type="entry name" value="NA-bd_OB-fold"/>
</dbReference>
<name>A0A1M5EUX2_9ACTN</name>
<dbReference type="Pfam" id="PF01068">
    <property type="entry name" value="DNA_ligase_A_M"/>
    <property type="match status" value="1"/>
</dbReference>
<dbReference type="InterPro" id="IPR012309">
    <property type="entry name" value="DNA_ligase_ATP-dep_C"/>
</dbReference>
<keyword evidence="7" id="KW-1185">Reference proteome</keyword>
<dbReference type="Proteomes" id="UP000186132">
    <property type="component" value="Unassembled WGS sequence"/>
</dbReference>
<dbReference type="Pfam" id="PF04679">
    <property type="entry name" value="DNA_ligase_A_C"/>
    <property type="match status" value="1"/>
</dbReference>
<gene>
    <name evidence="6" type="ORF">SAMN05443575_1011</name>
</gene>
<dbReference type="Gene3D" id="2.40.50.140">
    <property type="entry name" value="Nucleic acid-binding proteins"/>
    <property type="match status" value="1"/>
</dbReference>
<evidence type="ECO:0000256" key="1">
    <source>
        <dbReference type="ARBA" id="ARBA00007572"/>
    </source>
</evidence>
<comment type="catalytic activity">
    <reaction evidence="4">
        <text>ATP + (deoxyribonucleotide)n-3'-hydroxyl + 5'-phospho-(deoxyribonucleotide)m = (deoxyribonucleotide)n+m + AMP + diphosphate.</text>
        <dbReference type="EC" id="6.5.1.1"/>
    </reaction>
</comment>
<dbReference type="InterPro" id="IPR012310">
    <property type="entry name" value="DNA_ligase_ATP-dep_cent"/>
</dbReference>
<proteinExistence type="inferred from homology"/>
<organism evidence="6 7">
    <name type="scientific">Jatrophihabitans endophyticus</name>
    <dbReference type="NCBI Taxonomy" id="1206085"/>
    <lineage>
        <taxon>Bacteria</taxon>
        <taxon>Bacillati</taxon>
        <taxon>Actinomycetota</taxon>
        <taxon>Actinomycetes</taxon>
        <taxon>Jatrophihabitantales</taxon>
        <taxon>Jatrophihabitantaceae</taxon>
        <taxon>Jatrophihabitans</taxon>
    </lineage>
</organism>
<dbReference type="PROSITE" id="PS50160">
    <property type="entry name" value="DNA_LIGASE_A3"/>
    <property type="match status" value="1"/>
</dbReference>
<dbReference type="AlphaFoldDB" id="A0A1M5EUX2"/>
<dbReference type="CDD" id="cd07971">
    <property type="entry name" value="OBF_DNA_ligase_LigD"/>
    <property type="match status" value="1"/>
</dbReference>
<dbReference type="EMBL" id="FQVU01000001">
    <property type="protein sequence ID" value="SHF82979.1"/>
    <property type="molecule type" value="Genomic_DNA"/>
</dbReference>
<evidence type="ECO:0000256" key="4">
    <source>
        <dbReference type="ARBA" id="ARBA00034003"/>
    </source>
</evidence>
<dbReference type="SUPFAM" id="SSF50249">
    <property type="entry name" value="Nucleic acid-binding proteins"/>
    <property type="match status" value="1"/>
</dbReference>
<evidence type="ECO:0000313" key="6">
    <source>
        <dbReference type="EMBL" id="SHF82979.1"/>
    </source>
</evidence>
<dbReference type="PANTHER" id="PTHR45674">
    <property type="entry name" value="DNA LIGASE 1/3 FAMILY MEMBER"/>
    <property type="match status" value="1"/>
</dbReference>
<dbReference type="PANTHER" id="PTHR45674:SF4">
    <property type="entry name" value="DNA LIGASE 1"/>
    <property type="match status" value="1"/>
</dbReference>
<dbReference type="InterPro" id="IPR016059">
    <property type="entry name" value="DNA_ligase_ATP-dep_CS"/>
</dbReference>
<protein>
    <recommendedName>
        <fullName evidence="2">DNA ligase (ATP)</fullName>
        <ecNumber evidence="2">6.5.1.1</ecNumber>
    </recommendedName>
</protein>
<accession>A0A1M5EUX2</accession>
<evidence type="ECO:0000259" key="5">
    <source>
        <dbReference type="PROSITE" id="PS50160"/>
    </source>
</evidence>
<dbReference type="CDD" id="cd07906">
    <property type="entry name" value="Adenylation_DNA_ligase_LigD_LigC"/>
    <property type="match status" value="1"/>
</dbReference>
<dbReference type="Gene3D" id="3.30.470.30">
    <property type="entry name" value="DNA ligase/mRNA capping enzyme"/>
    <property type="match status" value="1"/>
</dbReference>
<dbReference type="GO" id="GO:0006281">
    <property type="term" value="P:DNA repair"/>
    <property type="evidence" value="ECO:0007669"/>
    <property type="project" value="InterPro"/>
</dbReference>
<dbReference type="SUPFAM" id="SSF56091">
    <property type="entry name" value="DNA ligase/mRNA capping enzyme, catalytic domain"/>
    <property type="match status" value="1"/>
</dbReference>
<dbReference type="InterPro" id="IPR014146">
    <property type="entry name" value="LigD_ligase_dom"/>
</dbReference>
<dbReference type="GO" id="GO:0005524">
    <property type="term" value="F:ATP binding"/>
    <property type="evidence" value="ECO:0007669"/>
    <property type="project" value="InterPro"/>
</dbReference>